<dbReference type="Pfam" id="PF19187">
    <property type="entry name" value="HTH_PafC"/>
    <property type="match status" value="1"/>
</dbReference>
<evidence type="ECO:0000313" key="5">
    <source>
        <dbReference type="Proteomes" id="UP000188145"/>
    </source>
</evidence>
<dbReference type="EMBL" id="CP019606">
    <property type="protein sequence ID" value="AQP46679.1"/>
    <property type="molecule type" value="Genomic_DNA"/>
</dbReference>
<accession>A0A1Q2CKP4</accession>
<evidence type="ECO:0008006" key="6">
    <source>
        <dbReference type="Google" id="ProtNLM"/>
    </source>
</evidence>
<gene>
    <name evidence="4" type="ORF">BW730_03190</name>
</gene>
<dbReference type="OrthoDB" id="5174471at2"/>
<dbReference type="AlphaFoldDB" id="A0A1Q2CKP4"/>
<evidence type="ECO:0000313" key="4">
    <source>
        <dbReference type="EMBL" id="AQP46679.1"/>
    </source>
</evidence>
<dbReference type="PANTHER" id="PTHR34580:SF1">
    <property type="entry name" value="PROTEIN PAFC"/>
    <property type="match status" value="1"/>
</dbReference>
<organism evidence="4 5">
    <name type="scientific">Tessaracoccus aquimaris</name>
    <dbReference type="NCBI Taxonomy" id="1332264"/>
    <lineage>
        <taxon>Bacteria</taxon>
        <taxon>Bacillati</taxon>
        <taxon>Actinomycetota</taxon>
        <taxon>Actinomycetes</taxon>
        <taxon>Propionibacteriales</taxon>
        <taxon>Propionibacteriaceae</taxon>
        <taxon>Tessaracoccus</taxon>
    </lineage>
</organism>
<dbReference type="STRING" id="1332264.BW730_03190"/>
<dbReference type="Proteomes" id="UP000188145">
    <property type="component" value="Chromosome"/>
</dbReference>
<dbReference type="KEGG" id="tes:BW730_03190"/>
<name>A0A1Q2CKP4_9ACTN</name>
<sequence length="310" mass="33860">MRSGEQLTRLLRLVPYLSSRPGIEVATVAEAFKVTPNQIIRDLEVLQFCGLPGGYVDDLFDVDIEAVRDEGHIDFRNAEVLNRPLRLRPAEAASLLAALRLVVDVAGESDAAASALAKLEAAVGGDDDRVSVAVAPSDPGHRAALSEAITGSRTVRLSYRKPASPGLSVADVEPARVRLVDGYSYLDAWSRARGAWRSYRLDRIAAVEVSDERFDPRGEPPTGWFDDVPERLSLTVGAEARWIAEYYPTTQVEEVDDGLRVTFPVASREWAIALLLRLGASVREVSDAEILADARARAAEALAHYRDNVE</sequence>
<evidence type="ECO:0000259" key="2">
    <source>
        <dbReference type="Pfam" id="PF19187"/>
    </source>
</evidence>
<dbReference type="PROSITE" id="PS52050">
    <property type="entry name" value="WYL"/>
    <property type="match status" value="1"/>
</dbReference>
<reference evidence="5" key="1">
    <citation type="submission" date="2017-02" db="EMBL/GenBank/DDBJ databases">
        <title>Tessaracoccus aquaemaris sp. nov., isolated from the intestine of a Korean rockfish, Sebastes schlegelii, in a marine aquaculture pond.</title>
        <authorList>
            <person name="Tak E.J."/>
            <person name="Bae J.-W."/>
        </authorList>
    </citation>
    <scope>NUCLEOTIDE SEQUENCE [LARGE SCALE GENOMIC DNA]</scope>
    <source>
        <strain evidence="5">NSG39</strain>
    </source>
</reference>
<dbReference type="Pfam" id="PF25583">
    <property type="entry name" value="WCX"/>
    <property type="match status" value="1"/>
</dbReference>
<dbReference type="InterPro" id="IPR026881">
    <property type="entry name" value="WYL_dom"/>
</dbReference>
<dbReference type="PANTHER" id="PTHR34580">
    <property type="match status" value="1"/>
</dbReference>
<dbReference type="InterPro" id="IPR028349">
    <property type="entry name" value="PafC-like"/>
</dbReference>
<dbReference type="InterPro" id="IPR043839">
    <property type="entry name" value="PafC_HTH"/>
</dbReference>
<proteinExistence type="predicted"/>
<feature type="domain" description="WCX" evidence="3">
    <location>
        <begin position="237"/>
        <end position="302"/>
    </location>
</feature>
<dbReference type="RefSeq" id="WP_077684987.1">
    <property type="nucleotide sequence ID" value="NZ_CP019606.1"/>
</dbReference>
<dbReference type="Pfam" id="PF13280">
    <property type="entry name" value="WYL"/>
    <property type="match status" value="1"/>
</dbReference>
<dbReference type="InterPro" id="IPR057727">
    <property type="entry name" value="WCX_dom"/>
</dbReference>
<dbReference type="PIRSF" id="PIRSF016838">
    <property type="entry name" value="PafC"/>
    <property type="match status" value="1"/>
</dbReference>
<dbReference type="InterPro" id="IPR051534">
    <property type="entry name" value="CBASS_pafABC_assoc_protein"/>
</dbReference>
<evidence type="ECO:0000259" key="3">
    <source>
        <dbReference type="Pfam" id="PF25583"/>
    </source>
</evidence>
<evidence type="ECO:0000259" key="1">
    <source>
        <dbReference type="Pfam" id="PF13280"/>
    </source>
</evidence>
<keyword evidence="5" id="KW-1185">Reference proteome</keyword>
<protein>
    <recommendedName>
        <fullName evidence="6">WYL domain-containing protein</fullName>
    </recommendedName>
</protein>
<feature type="domain" description="PafC HTH" evidence="2">
    <location>
        <begin position="5"/>
        <end position="121"/>
    </location>
</feature>
<feature type="domain" description="WYL" evidence="1">
    <location>
        <begin position="143"/>
        <end position="209"/>
    </location>
</feature>